<accession>A0A8X6TIG9</accession>
<keyword evidence="2" id="KW-1185">Reference proteome</keyword>
<dbReference type="AlphaFoldDB" id="A0A8X6TIG9"/>
<name>A0A8X6TIG9_NEPPI</name>
<dbReference type="EMBL" id="BMAW01104236">
    <property type="protein sequence ID" value="GFT13288.1"/>
    <property type="molecule type" value="Genomic_DNA"/>
</dbReference>
<reference evidence="1" key="1">
    <citation type="submission" date="2020-08" db="EMBL/GenBank/DDBJ databases">
        <title>Multicomponent nature underlies the extraordinary mechanical properties of spider dragline silk.</title>
        <authorList>
            <person name="Kono N."/>
            <person name="Nakamura H."/>
            <person name="Mori M."/>
            <person name="Yoshida Y."/>
            <person name="Ohtoshi R."/>
            <person name="Malay A.D."/>
            <person name="Moran D.A.P."/>
            <person name="Tomita M."/>
            <person name="Numata K."/>
            <person name="Arakawa K."/>
        </authorList>
    </citation>
    <scope>NUCLEOTIDE SEQUENCE</scope>
</reference>
<comment type="caution">
    <text evidence="1">The sequence shown here is derived from an EMBL/GenBank/DDBJ whole genome shotgun (WGS) entry which is preliminary data.</text>
</comment>
<proteinExistence type="predicted"/>
<evidence type="ECO:0000313" key="1">
    <source>
        <dbReference type="EMBL" id="GFT13288.1"/>
    </source>
</evidence>
<evidence type="ECO:0000313" key="2">
    <source>
        <dbReference type="Proteomes" id="UP000887013"/>
    </source>
</evidence>
<sequence length="85" mass="9616">MEPIEIEVAPTQTRFIWDLRFVNEPPLLKNSQQPAPTTFALSLSLSEIFTLASLCRSAGTGAIPKETIRDSLNEPRLNFKRLEMK</sequence>
<gene>
    <name evidence="1" type="ORF">NPIL_520981</name>
</gene>
<organism evidence="1 2">
    <name type="scientific">Nephila pilipes</name>
    <name type="common">Giant wood spider</name>
    <name type="synonym">Nephila maculata</name>
    <dbReference type="NCBI Taxonomy" id="299642"/>
    <lineage>
        <taxon>Eukaryota</taxon>
        <taxon>Metazoa</taxon>
        <taxon>Ecdysozoa</taxon>
        <taxon>Arthropoda</taxon>
        <taxon>Chelicerata</taxon>
        <taxon>Arachnida</taxon>
        <taxon>Araneae</taxon>
        <taxon>Araneomorphae</taxon>
        <taxon>Entelegynae</taxon>
        <taxon>Araneoidea</taxon>
        <taxon>Nephilidae</taxon>
        <taxon>Nephila</taxon>
    </lineage>
</organism>
<protein>
    <submittedName>
        <fullName evidence="1">Uncharacterized protein</fullName>
    </submittedName>
</protein>
<dbReference type="Proteomes" id="UP000887013">
    <property type="component" value="Unassembled WGS sequence"/>
</dbReference>